<dbReference type="Proteomes" id="UP001148629">
    <property type="component" value="Unassembled WGS sequence"/>
</dbReference>
<keyword evidence="2" id="KW-1185">Reference proteome</keyword>
<protein>
    <submittedName>
        <fullName evidence="1">Uncharacterized protein</fullName>
    </submittedName>
</protein>
<gene>
    <name evidence="1" type="ORF">NM208_g4522</name>
</gene>
<evidence type="ECO:0000313" key="2">
    <source>
        <dbReference type="Proteomes" id="UP001148629"/>
    </source>
</evidence>
<reference evidence="1" key="1">
    <citation type="submission" date="2022-08" db="EMBL/GenBank/DDBJ databases">
        <title>Genome Sequence of Fusarium decemcellulare.</title>
        <authorList>
            <person name="Buettner E."/>
        </authorList>
    </citation>
    <scope>NUCLEOTIDE SEQUENCE</scope>
    <source>
        <strain evidence="1">Babe19</strain>
    </source>
</reference>
<organism evidence="1 2">
    <name type="scientific">Fusarium decemcellulare</name>
    <dbReference type="NCBI Taxonomy" id="57161"/>
    <lineage>
        <taxon>Eukaryota</taxon>
        <taxon>Fungi</taxon>
        <taxon>Dikarya</taxon>
        <taxon>Ascomycota</taxon>
        <taxon>Pezizomycotina</taxon>
        <taxon>Sordariomycetes</taxon>
        <taxon>Hypocreomycetidae</taxon>
        <taxon>Hypocreales</taxon>
        <taxon>Nectriaceae</taxon>
        <taxon>Fusarium</taxon>
        <taxon>Fusarium decemcellulare species complex</taxon>
    </lineage>
</organism>
<sequence>MRNQNTFEASTKLDSIFGTRFVSNERGNRLTPVTSGSEDEVIRSPQSTQPSRWYVSNGSGQESQLSGWRTSEKGPGRAATIEMVRRRQHEMFEPDGTPRRRADVENQVFAPGSRLAQPDDSHLRTHWPAPEDDCTFPVPRLRNHELDVKGMRRVRGFPPGYKCYNCKALGRECPDMHQYNDDCAVWQIFVNPGLKTGRENTGRG</sequence>
<dbReference type="EMBL" id="JANRMS010000341">
    <property type="protein sequence ID" value="KAJ3541628.1"/>
    <property type="molecule type" value="Genomic_DNA"/>
</dbReference>
<comment type="caution">
    <text evidence="1">The sequence shown here is derived from an EMBL/GenBank/DDBJ whole genome shotgun (WGS) entry which is preliminary data.</text>
</comment>
<name>A0ACC1SKR6_9HYPO</name>
<proteinExistence type="predicted"/>
<evidence type="ECO:0000313" key="1">
    <source>
        <dbReference type="EMBL" id="KAJ3541628.1"/>
    </source>
</evidence>
<accession>A0ACC1SKR6</accession>